<reference evidence="2" key="1">
    <citation type="submission" date="2022-08" db="EMBL/GenBank/DDBJ databases">
        <title>Genome sequencing of Nocardioides sp. STR2.</title>
        <authorList>
            <person name="So Y."/>
        </authorList>
    </citation>
    <scope>NUCLEOTIDE SEQUENCE</scope>
    <source>
        <strain evidence="2">STR2</strain>
    </source>
</reference>
<evidence type="ECO:0000313" key="3">
    <source>
        <dbReference type="Proteomes" id="UP001074726"/>
    </source>
</evidence>
<evidence type="ECO:0008006" key="4">
    <source>
        <dbReference type="Google" id="ProtNLM"/>
    </source>
</evidence>
<protein>
    <recommendedName>
        <fullName evidence="4">Htaa protein</fullName>
    </recommendedName>
</protein>
<evidence type="ECO:0000313" key="2">
    <source>
        <dbReference type="EMBL" id="MCY4725935.1"/>
    </source>
</evidence>
<accession>A0ABT4CAE4</accession>
<dbReference type="Proteomes" id="UP001074726">
    <property type="component" value="Unassembled WGS sequence"/>
</dbReference>
<feature type="region of interest" description="Disordered" evidence="1">
    <location>
        <begin position="121"/>
        <end position="151"/>
    </location>
</feature>
<dbReference type="RefSeq" id="WP_268110753.1">
    <property type="nucleotide sequence ID" value="NZ_JAPPUX010000002.1"/>
</dbReference>
<proteinExistence type="predicted"/>
<organism evidence="2 3">
    <name type="scientific">Nocardioides pini</name>
    <dbReference type="NCBI Taxonomy" id="2975053"/>
    <lineage>
        <taxon>Bacteria</taxon>
        <taxon>Bacillati</taxon>
        <taxon>Actinomycetota</taxon>
        <taxon>Actinomycetes</taxon>
        <taxon>Propionibacteriales</taxon>
        <taxon>Nocardioidaceae</taxon>
        <taxon>Nocardioides</taxon>
    </lineage>
</organism>
<comment type="caution">
    <text evidence="2">The sequence shown here is derived from an EMBL/GenBank/DDBJ whole genome shotgun (WGS) entry which is preliminary data.</text>
</comment>
<feature type="compositionally biased region" description="Basic and acidic residues" evidence="1">
    <location>
        <begin position="139"/>
        <end position="151"/>
    </location>
</feature>
<dbReference type="EMBL" id="JAPPUX010000002">
    <property type="protein sequence ID" value="MCY4725935.1"/>
    <property type="molecule type" value="Genomic_DNA"/>
</dbReference>
<gene>
    <name evidence="2" type="ORF">NYO98_06570</name>
</gene>
<evidence type="ECO:0000256" key="1">
    <source>
        <dbReference type="SAM" id="MobiDB-lite"/>
    </source>
</evidence>
<keyword evidence="3" id="KW-1185">Reference proteome</keyword>
<name>A0ABT4CAE4_9ACTN</name>
<sequence>MQRPRFQDGRVLRTSDFVDEQAYHLTGHRRHNTTGHRWGVAAGLRVVLVDGDLVVEPGLAIDGYGRDVVLDSAHGLDLRGFDVRGVESVDVWVGYDRRSVPAPDDGVDLFADAAVVELSDAVDLDPRRPPGVDPADLDDPGRRPPPDDPVRRWPVYLGRITRDLTDPDAPPVVEIDRRPWIGLVGGAVETPDGTPWLTLEQGADPTLAVGLPDAAGNHPLTVSATGGVHLDAQLTVDGQLALRGGALVLDPAGPPLPVPPLDTPEWSLSHSASDVAHELRVAMPPAQPGDLPRRLVVGTWQDDEFVPRLVVDEGGTVTIAGNLVVGGRVSASSVQEAQLSEEARAYLAGLQATTLLSLFSVVDGIG</sequence>